<accession>A0AAV4QVC7</accession>
<comment type="subcellular location">
    <subcellularLocation>
        <location evidence="1">Nucleus</location>
    </subcellularLocation>
</comment>
<dbReference type="GO" id="GO:0016180">
    <property type="term" value="P:snRNA processing"/>
    <property type="evidence" value="ECO:0007669"/>
    <property type="project" value="InterPro"/>
</dbReference>
<keyword evidence="4" id="KW-0539">Nucleus</keyword>
<dbReference type="Pfam" id="PF21045">
    <property type="entry name" value="INT10"/>
    <property type="match status" value="2"/>
</dbReference>
<dbReference type="Proteomes" id="UP001054945">
    <property type="component" value="Unassembled WGS sequence"/>
</dbReference>
<organism evidence="5 6">
    <name type="scientific">Caerostris extrusa</name>
    <name type="common">Bark spider</name>
    <name type="synonym">Caerostris bankana</name>
    <dbReference type="NCBI Taxonomy" id="172846"/>
    <lineage>
        <taxon>Eukaryota</taxon>
        <taxon>Metazoa</taxon>
        <taxon>Ecdysozoa</taxon>
        <taxon>Arthropoda</taxon>
        <taxon>Chelicerata</taxon>
        <taxon>Arachnida</taxon>
        <taxon>Araneae</taxon>
        <taxon>Araneomorphae</taxon>
        <taxon>Entelegynae</taxon>
        <taxon>Araneoidea</taxon>
        <taxon>Araneidae</taxon>
        <taxon>Caerostris</taxon>
    </lineage>
</organism>
<evidence type="ECO:0000256" key="1">
    <source>
        <dbReference type="ARBA" id="ARBA00004123"/>
    </source>
</evidence>
<reference evidence="5 6" key="1">
    <citation type="submission" date="2021-06" db="EMBL/GenBank/DDBJ databases">
        <title>Caerostris extrusa draft genome.</title>
        <authorList>
            <person name="Kono N."/>
            <person name="Arakawa K."/>
        </authorList>
    </citation>
    <scope>NUCLEOTIDE SEQUENCE [LARGE SCALE GENOMIC DNA]</scope>
</reference>
<dbReference type="PANTHER" id="PTHR16055">
    <property type="entry name" value="INTEGRATOR COMPLEX SUBUNIT 10"/>
    <property type="match status" value="1"/>
</dbReference>
<name>A0AAV4QVC7_CAEEX</name>
<dbReference type="EMBL" id="BPLR01006761">
    <property type="protein sequence ID" value="GIY12234.1"/>
    <property type="molecule type" value="Genomic_DNA"/>
</dbReference>
<gene>
    <name evidence="5" type="primary">ints10</name>
    <name evidence="5" type="ORF">CEXT_8101</name>
</gene>
<keyword evidence="6" id="KW-1185">Reference proteome</keyword>
<evidence type="ECO:0000313" key="5">
    <source>
        <dbReference type="EMBL" id="GIY12234.1"/>
    </source>
</evidence>
<evidence type="ECO:0000313" key="6">
    <source>
        <dbReference type="Proteomes" id="UP001054945"/>
    </source>
</evidence>
<dbReference type="GO" id="GO:0032039">
    <property type="term" value="C:integrator complex"/>
    <property type="evidence" value="ECO:0007669"/>
    <property type="project" value="InterPro"/>
</dbReference>
<proteinExistence type="inferred from homology"/>
<comment type="similarity">
    <text evidence="2">Belongs to the Integrator subunit 10 family.</text>
</comment>
<sequence length="662" mass="76670">MVGSQEEYLIAQIDHNLKINKAAAKCWMIFAKSAYPQSFTILFQLYKMECEENNVIESAECLSDLVQKFPNEKSLIMELRNIAKALCSDSDEFSKNVFEHLPEEVKYNVMISVSRNTQSVEEHCELMLLFLKRMPSSRLLQHGINIIDTLMAAEDRPGILIPINLFRKMLVCDALPLILHIAPYDYKFKVIFKLMQKAIEFYVCCMFTFPTAQDASIRKDIIAQSDTNPDEGWKALFKLIETVGNKYRWNYPEMFVSNFSESSLQQLLILLKRKNKTMASLSSEKTRREDIPGYEEAYFSLIVSFFYYLYTFGRLVFPRTSSGPVEGPCQYFLMEGIAAPQENCPTTLEPEFKHTERGYIVVSMFASPENSSLLTSSFVTAVECWEMLHHHQNFMKEFKILCKNIQLDTWPVFQEFYINMLMYERAHRDAIEHLSRVQGNGDMVAKNKTSLQIASCYYFLGEYKLCLKLLFDVILNLQTTTSNSMLPSIGKCPARFLYFMGYNNKEILQYCVSVLLKLHKCKENVDETYKDATLGYMLILMQYDVEQEFDLLNNITDTIRKKKSFCFPKFFKYIINVHILEQIAHLATPVGGGVKLDILPNSTCQMSKQRAVTRGVNKGARDDLKQAFVNQMARSYDDIDNLFIEFLKEEINFLLLPFNDSL</sequence>
<evidence type="ECO:0000256" key="2">
    <source>
        <dbReference type="ARBA" id="ARBA00010391"/>
    </source>
</evidence>
<dbReference type="PANTHER" id="PTHR16055:SF2">
    <property type="entry name" value="INTEGRATOR COMPLEX SUBUNIT 10"/>
    <property type="match status" value="1"/>
</dbReference>
<comment type="caution">
    <text evidence="5">The sequence shown here is derived from an EMBL/GenBank/DDBJ whole genome shotgun (WGS) entry which is preliminary data.</text>
</comment>
<dbReference type="AlphaFoldDB" id="A0AAV4QVC7"/>
<evidence type="ECO:0000256" key="3">
    <source>
        <dbReference type="ARBA" id="ARBA00016811"/>
    </source>
</evidence>
<evidence type="ECO:0000256" key="4">
    <source>
        <dbReference type="ARBA" id="ARBA00023242"/>
    </source>
</evidence>
<protein>
    <recommendedName>
        <fullName evidence="3">Integrator complex subunit 10</fullName>
    </recommendedName>
</protein>
<dbReference type="InterPro" id="IPR026164">
    <property type="entry name" value="Int_cplx_su10"/>
</dbReference>